<name>A0A8S3Y875_PARAO</name>
<feature type="binding site" evidence="1">
    <location>
        <position position="7"/>
    </location>
    <ligand>
        <name>Zn(2+)</name>
        <dbReference type="ChEBI" id="CHEBI:29105"/>
    </ligand>
</feature>
<dbReference type="AlphaFoldDB" id="A0A8S3Y875"/>
<feature type="binding site" evidence="1">
    <location>
        <position position="57"/>
    </location>
    <ligand>
        <name>Zn(2+)</name>
        <dbReference type="ChEBI" id="CHEBI:29105"/>
    </ligand>
</feature>
<evidence type="ECO:0000259" key="2">
    <source>
        <dbReference type="PROSITE" id="PS51915"/>
    </source>
</evidence>
<dbReference type="GO" id="GO:0008270">
    <property type="term" value="F:zinc ion binding"/>
    <property type="evidence" value="ECO:0007669"/>
    <property type="project" value="UniProtKB-UniRule"/>
</dbReference>
<evidence type="ECO:0000313" key="4">
    <source>
        <dbReference type="Proteomes" id="UP000691718"/>
    </source>
</evidence>
<reference evidence="3" key="1">
    <citation type="submission" date="2021-04" db="EMBL/GenBank/DDBJ databases">
        <authorList>
            <person name="Tunstrom K."/>
        </authorList>
    </citation>
    <scope>NUCLEOTIDE SEQUENCE</scope>
</reference>
<gene>
    <name evidence="3" type="ORF">PAPOLLO_LOCUS27235</name>
</gene>
<keyword evidence="1" id="KW-0479">Metal-binding</keyword>
<dbReference type="OrthoDB" id="8117402at2759"/>
<dbReference type="InterPro" id="IPR012934">
    <property type="entry name" value="Znf_AD"/>
</dbReference>
<dbReference type="EMBL" id="CAJQZP010001624">
    <property type="protein sequence ID" value="CAG5057470.1"/>
    <property type="molecule type" value="Genomic_DNA"/>
</dbReference>
<feature type="binding site" evidence="1">
    <location>
        <position position="54"/>
    </location>
    <ligand>
        <name>Zn(2+)</name>
        <dbReference type="ChEBI" id="CHEBI:29105"/>
    </ligand>
</feature>
<dbReference type="PROSITE" id="PS51915">
    <property type="entry name" value="ZAD"/>
    <property type="match status" value="1"/>
</dbReference>
<protein>
    <submittedName>
        <fullName evidence="3">(apollo) hypothetical protein</fullName>
    </submittedName>
</protein>
<feature type="domain" description="ZAD" evidence="2">
    <location>
        <begin position="5"/>
        <end position="81"/>
    </location>
</feature>
<keyword evidence="1" id="KW-0862">Zinc</keyword>
<feature type="binding site" evidence="1">
    <location>
        <position position="10"/>
    </location>
    <ligand>
        <name>Zn(2+)</name>
        <dbReference type="ChEBI" id="CHEBI:29105"/>
    </ligand>
</feature>
<evidence type="ECO:0000313" key="3">
    <source>
        <dbReference type="EMBL" id="CAG5057470.1"/>
    </source>
</evidence>
<evidence type="ECO:0000256" key="1">
    <source>
        <dbReference type="PROSITE-ProRule" id="PRU01263"/>
    </source>
</evidence>
<proteinExistence type="predicted"/>
<keyword evidence="4" id="KW-1185">Reference proteome</keyword>
<sequence length="99" mass="11691">MESVNVCRCCLAEGFHRDLNSSYTWLDKKEIYSDMLLECFNIVLSADKKSNSICNLCIKSLRSSLCFKQQVLKTEFHFIKWIRREKKTRWRNFGIEGGT</sequence>
<comment type="caution">
    <text evidence="3">The sequence shown here is derived from an EMBL/GenBank/DDBJ whole genome shotgun (WGS) entry which is preliminary data.</text>
</comment>
<keyword evidence="1" id="KW-0863">Zinc-finger</keyword>
<dbReference type="GO" id="GO:0005634">
    <property type="term" value="C:nucleus"/>
    <property type="evidence" value="ECO:0007669"/>
    <property type="project" value="InterPro"/>
</dbReference>
<dbReference type="Proteomes" id="UP000691718">
    <property type="component" value="Unassembled WGS sequence"/>
</dbReference>
<organism evidence="3 4">
    <name type="scientific">Parnassius apollo</name>
    <name type="common">Apollo butterfly</name>
    <name type="synonym">Papilio apollo</name>
    <dbReference type="NCBI Taxonomy" id="110799"/>
    <lineage>
        <taxon>Eukaryota</taxon>
        <taxon>Metazoa</taxon>
        <taxon>Ecdysozoa</taxon>
        <taxon>Arthropoda</taxon>
        <taxon>Hexapoda</taxon>
        <taxon>Insecta</taxon>
        <taxon>Pterygota</taxon>
        <taxon>Neoptera</taxon>
        <taxon>Endopterygota</taxon>
        <taxon>Lepidoptera</taxon>
        <taxon>Glossata</taxon>
        <taxon>Ditrysia</taxon>
        <taxon>Papilionoidea</taxon>
        <taxon>Papilionidae</taxon>
        <taxon>Parnassiinae</taxon>
        <taxon>Parnassini</taxon>
        <taxon>Parnassius</taxon>
        <taxon>Parnassius</taxon>
    </lineage>
</organism>
<accession>A0A8S3Y875</accession>